<keyword evidence="7" id="KW-0539">Nucleus</keyword>
<evidence type="ECO:0000256" key="2">
    <source>
        <dbReference type="ARBA" id="ARBA00004123"/>
    </source>
</evidence>
<dbReference type="AlphaFoldDB" id="A0AAV1M050"/>
<dbReference type="GO" id="GO:0004518">
    <property type="term" value="F:nuclease activity"/>
    <property type="evidence" value="ECO:0007669"/>
    <property type="project" value="UniProtKB-KW"/>
</dbReference>
<keyword evidence="4" id="KW-0540">Nuclease</keyword>
<sequence length="266" mass="30387">MQYLFKISKQAISKFIPEVCQAIINGLKDNVKLPINPQEWLMMSDAFDELWNFPHCIGAVDGKHEVLQAPVNSGTEFYNYKGHFSILLFILADANYKIRFVDVGCQGRISDGEVYKNTKLYSLIVKGKLNLPTPTPLEGRNKVIPYYLLGDSAFALFENMMKPFPGQTHAKGTLERVFNYRLSRARRVVESVLGIMAQVFRFLRKPLMIEPNKAAVIVLTTALLHNYLRAHSDTYCSGIRESESLREYYVTLQPLRNFARRSPDNA</sequence>
<comment type="caution">
    <text evidence="9">The sequence shown here is derived from an EMBL/GenBank/DDBJ whole genome shotgun (WGS) entry which is preliminary data.</text>
</comment>
<evidence type="ECO:0000256" key="5">
    <source>
        <dbReference type="ARBA" id="ARBA00022723"/>
    </source>
</evidence>
<proteinExistence type="inferred from homology"/>
<organism evidence="9 10">
    <name type="scientific">Parnassius mnemosyne</name>
    <name type="common">clouded apollo</name>
    <dbReference type="NCBI Taxonomy" id="213953"/>
    <lineage>
        <taxon>Eukaryota</taxon>
        <taxon>Metazoa</taxon>
        <taxon>Ecdysozoa</taxon>
        <taxon>Arthropoda</taxon>
        <taxon>Hexapoda</taxon>
        <taxon>Insecta</taxon>
        <taxon>Pterygota</taxon>
        <taxon>Neoptera</taxon>
        <taxon>Endopterygota</taxon>
        <taxon>Lepidoptera</taxon>
        <taxon>Glossata</taxon>
        <taxon>Ditrysia</taxon>
        <taxon>Papilionoidea</taxon>
        <taxon>Papilionidae</taxon>
        <taxon>Parnassiinae</taxon>
        <taxon>Parnassini</taxon>
        <taxon>Parnassius</taxon>
        <taxon>Driopa</taxon>
    </lineage>
</organism>
<dbReference type="Proteomes" id="UP001314205">
    <property type="component" value="Unassembled WGS sequence"/>
</dbReference>
<evidence type="ECO:0000256" key="3">
    <source>
        <dbReference type="ARBA" id="ARBA00006958"/>
    </source>
</evidence>
<dbReference type="InterPro" id="IPR045249">
    <property type="entry name" value="HARBI1-like"/>
</dbReference>
<evidence type="ECO:0000256" key="7">
    <source>
        <dbReference type="ARBA" id="ARBA00023242"/>
    </source>
</evidence>
<dbReference type="GO" id="GO:0005634">
    <property type="term" value="C:nucleus"/>
    <property type="evidence" value="ECO:0007669"/>
    <property type="project" value="UniProtKB-SubCell"/>
</dbReference>
<evidence type="ECO:0000256" key="4">
    <source>
        <dbReference type="ARBA" id="ARBA00022722"/>
    </source>
</evidence>
<dbReference type="GO" id="GO:0016787">
    <property type="term" value="F:hydrolase activity"/>
    <property type="evidence" value="ECO:0007669"/>
    <property type="project" value="UniProtKB-KW"/>
</dbReference>
<name>A0AAV1M050_9NEOP</name>
<evidence type="ECO:0000256" key="6">
    <source>
        <dbReference type="ARBA" id="ARBA00022801"/>
    </source>
</evidence>
<comment type="subcellular location">
    <subcellularLocation>
        <location evidence="2">Nucleus</location>
    </subcellularLocation>
</comment>
<evidence type="ECO:0000259" key="8">
    <source>
        <dbReference type="Pfam" id="PF13359"/>
    </source>
</evidence>
<feature type="domain" description="DDE Tnp4" evidence="8">
    <location>
        <begin position="60"/>
        <end position="226"/>
    </location>
</feature>
<dbReference type="PANTHER" id="PTHR22930">
    <property type="match status" value="1"/>
</dbReference>
<evidence type="ECO:0000256" key="1">
    <source>
        <dbReference type="ARBA" id="ARBA00001968"/>
    </source>
</evidence>
<dbReference type="Pfam" id="PF13359">
    <property type="entry name" value="DDE_Tnp_4"/>
    <property type="match status" value="1"/>
</dbReference>
<dbReference type="GO" id="GO:0046872">
    <property type="term" value="F:metal ion binding"/>
    <property type="evidence" value="ECO:0007669"/>
    <property type="project" value="UniProtKB-KW"/>
</dbReference>
<protein>
    <recommendedName>
        <fullName evidence="8">DDE Tnp4 domain-containing protein</fullName>
    </recommendedName>
</protein>
<gene>
    <name evidence="9" type="ORF">PARMNEM_LOCUS18107</name>
</gene>
<comment type="cofactor">
    <cofactor evidence="1">
        <name>a divalent metal cation</name>
        <dbReference type="ChEBI" id="CHEBI:60240"/>
    </cofactor>
</comment>
<evidence type="ECO:0000313" key="9">
    <source>
        <dbReference type="EMBL" id="CAK1599206.1"/>
    </source>
</evidence>
<accession>A0AAV1M050</accession>
<dbReference type="InterPro" id="IPR027806">
    <property type="entry name" value="HARBI1_dom"/>
</dbReference>
<keyword evidence="10" id="KW-1185">Reference proteome</keyword>
<keyword evidence="6" id="KW-0378">Hydrolase</keyword>
<keyword evidence="5" id="KW-0479">Metal-binding</keyword>
<comment type="similarity">
    <text evidence="3">Belongs to the HARBI1 family.</text>
</comment>
<evidence type="ECO:0000313" key="10">
    <source>
        <dbReference type="Proteomes" id="UP001314205"/>
    </source>
</evidence>
<dbReference type="PANTHER" id="PTHR22930:SF269">
    <property type="entry name" value="NUCLEASE HARBI1-LIKE PROTEIN"/>
    <property type="match status" value="1"/>
</dbReference>
<dbReference type="EMBL" id="CAVLGL010000107">
    <property type="protein sequence ID" value="CAK1599206.1"/>
    <property type="molecule type" value="Genomic_DNA"/>
</dbReference>
<reference evidence="9 10" key="1">
    <citation type="submission" date="2023-11" db="EMBL/GenBank/DDBJ databases">
        <authorList>
            <person name="Hedman E."/>
            <person name="Englund M."/>
            <person name="Stromberg M."/>
            <person name="Nyberg Akerstrom W."/>
            <person name="Nylinder S."/>
            <person name="Jareborg N."/>
            <person name="Kallberg Y."/>
            <person name="Kronander E."/>
        </authorList>
    </citation>
    <scope>NUCLEOTIDE SEQUENCE [LARGE SCALE GENOMIC DNA]</scope>
</reference>